<name>A0A6A6G533_9PEZI</name>
<reference evidence="2" key="1">
    <citation type="journal article" date="2020" name="Stud. Mycol.">
        <title>101 Dothideomycetes genomes: A test case for predicting lifestyles and emergence of pathogens.</title>
        <authorList>
            <person name="Haridas S."/>
            <person name="Albert R."/>
            <person name="Binder M."/>
            <person name="Bloem J."/>
            <person name="LaButti K."/>
            <person name="Salamov A."/>
            <person name="Andreopoulos B."/>
            <person name="Baker S."/>
            <person name="Barry K."/>
            <person name="Bills G."/>
            <person name="Bluhm B."/>
            <person name="Cannon C."/>
            <person name="Castanera R."/>
            <person name="Culley D."/>
            <person name="Daum C."/>
            <person name="Ezra D."/>
            <person name="Gonzalez J."/>
            <person name="Henrissat B."/>
            <person name="Kuo A."/>
            <person name="Liang C."/>
            <person name="Lipzen A."/>
            <person name="Lutzoni F."/>
            <person name="Magnuson J."/>
            <person name="Mondo S."/>
            <person name="Nolan M."/>
            <person name="Ohm R."/>
            <person name="Pangilinan J."/>
            <person name="Park H.-J."/>
            <person name="Ramirez L."/>
            <person name="Alfaro M."/>
            <person name="Sun H."/>
            <person name="Tritt A."/>
            <person name="Yoshinaga Y."/>
            <person name="Zwiers L.-H."/>
            <person name="Turgeon B."/>
            <person name="Goodwin S."/>
            <person name="Spatafora J."/>
            <person name="Crous P."/>
            <person name="Grigoriev I."/>
        </authorList>
    </citation>
    <scope>NUCLEOTIDE SEQUENCE [LARGE SCALE GENOMIC DNA]</scope>
    <source>
        <strain evidence="2">CECT 20119</strain>
    </source>
</reference>
<dbReference type="EMBL" id="ML992511">
    <property type="protein sequence ID" value="KAF2220885.1"/>
    <property type="molecule type" value="Genomic_DNA"/>
</dbReference>
<dbReference type="AlphaFoldDB" id="A0A6A6G533"/>
<protein>
    <submittedName>
        <fullName evidence="1">Uncharacterized protein</fullName>
    </submittedName>
</protein>
<keyword evidence="2" id="KW-1185">Reference proteome</keyword>
<sequence>MQALPNDNSHGLGACSSLLLAPCRLKLCSRRSYQLCSSILVPSRPDNVTPCTASAFDRLSDSTLRK</sequence>
<accession>A0A6A6G533</accession>
<gene>
    <name evidence="1" type="ORF">BDZ85DRAFT_265932</name>
</gene>
<organism evidence="1 2">
    <name type="scientific">Elsinoe ampelina</name>
    <dbReference type="NCBI Taxonomy" id="302913"/>
    <lineage>
        <taxon>Eukaryota</taxon>
        <taxon>Fungi</taxon>
        <taxon>Dikarya</taxon>
        <taxon>Ascomycota</taxon>
        <taxon>Pezizomycotina</taxon>
        <taxon>Dothideomycetes</taxon>
        <taxon>Dothideomycetidae</taxon>
        <taxon>Myriangiales</taxon>
        <taxon>Elsinoaceae</taxon>
        <taxon>Elsinoe</taxon>
    </lineage>
</organism>
<dbReference type="Proteomes" id="UP000799538">
    <property type="component" value="Unassembled WGS sequence"/>
</dbReference>
<proteinExistence type="predicted"/>
<evidence type="ECO:0000313" key="2">
    <source>
        <dbReference type="Proteomes" id="UP000799538"/>
    </source>
</evidence>
<evidence type="ECO:0000313" key="1">
    <source>
        <dbReference type="EMBL" id="KAF2220885.1"/>
    </source>
</evidence>